<protein>
    <submittedName>
        <fullName evidence="1">Uncharacterized protein</fullName>
    </submittedName>
</protein>
<gene>
    <name evidence="1" type="ORF">SAPINGB_P002149</name>
</gene>
<evidence type="ECO:0000313" key="1">
    <source>
        <dbReference type="EMBL" id="VVT49193.1"/>
    </source>
</evidence>
<accession>A0A5E8BD06</accession>
<dbReference type="AlphaFoldDB" id="A0A5E8BD06"/>
<reference evidence="1 2" key="1">
    <citation type="submission" date="2019-09" db="EMBL/GenBank/DDBJ databases">
        <authorList>
            <person name="Brejova B."/>
        </authorList>
    </citation>
    <scope>NUCLEOTIDE SEQUENCE [LARGE SCALE GENOMIC DNA]</scope>
</reference>
<dbReference type="RefSeq" id="XP_031852760.1">
    <property type="nucleotide sequence ID" value="XM_031996869.1"/>
</dbReference>
<name>A0A5E8BD06_9ASCO</name>
<dbReference type="EMBL" id="CABVLU010000002">
    <property type="protein sequence ID" value="VVT49193.1"/>
    <property type="molecule type" value="Genomic_DNA"/>
</dbReference>
<sequence>MSNTVITKAQLAHLDRAERYLYINAIAKFYQLNGFHPPLRLKDDDTVLGQIYFNSLSRSQYLSTNVFLGKYDAKKIAASAQRCPWQSTISLDECLLSNYSEENSSDGSKSQQKVPLSINEIHRIQQIEFEKTFQWITQKEREYSLEKERLAKQILLEQFFINNSNSNNNNANNDMIKIKDSDPTTIYWMMNSTPQNTFIPMTSVPSKMIFFSTKQQQQQQPCPVPGCTACATGVEANTWNSYYNSFQRYPENNILTSNFNNSSSSAVSVVDASTVSTVTTVTAPSTTSTFTENLDTVRASLGTVSGLGHGADVSGTNIHDVAGGVNPLMVNCTDSSSSSSSNNNYMYNNNNTTENLNFAVPVTATVSTPQISQLAHQENVSATAVTVRATGTNKKMMDVGAAIVAPGAERKRRAQVSNKGKISRKRSSKAILVEAIEPSQKKKKKEEEEKEDVKTNQIQRLQNKVIPGSYAKKSEELIVVNTTMINLPVSVYGYEDDEDDEDEENEEVYDGGNDDEVIMAREREQIVVIDENNGCEYKGIHLSGNKWNCPDEKGELNEISKHCQKIEMEVEQEIMKFDNLAFFPKETGSNEEEGPWGVGIKPYEFERCLFECQVS</sequence>
<organism evidence="1 2">
    <name type="scientific">Magnusiomyces paraingens</name>
    <dbReference type="NCBI Taxonomy" id="2606893"/>
    <lineage>
        <taxon>Eukaryota</taxon>
        <taxon>Fungi</taxon>
        <taxon>Dikarya</taxon>
        <taxon>Ascomycota</taxon>
        <taxon>Saccharomycotina</taxon>
        <taxon>Dipodascomycetes</taxon>
        <taxon>Dipodascales</taxon>
        <taxon>Dipodascaceae</taxon>
        <taxon>Magnusiomyces</taxon>
    </lineage>
</organism>
<keyword evidence="2" id="KW-1185">Reference proteome</keyword>
<proteinExistence type="predicted"/>
<evidence type="ECO:0000313" key="2">
    <source>
        <dbReference type="Proteomes" id="UP000398389"/>
    </source>
</evidence>
<dbReference type="Proteomes" id="UP000398389">
    <property type="component" value="Unassembled WGS sequence"/>
</dbReference>
<dbReference type="GeneID" id="43580969"/>